<dbReference type="InterPro" id="IPR003425">
    <property type="entry name" value="CCB3/YggT"/>
</dbReference>
<dbReference type="Proteomes" id="UP001523216">
    <property type="component" value="Unassembled WGS sequence"/>
</dbReference>
<sequence>MLSIVFQILYLVVYIFFLVLLARFVLGAVLQYGRRWQPGRGASAGLETVWSVTDPPLKALRRVIPPLRIGNVSLDLASIVLLVILFVLMRFVLQRLILNFS</sequence>
<keyword evidence="1" id="KW-0812">Transmembrane</keyword>
<name>A0ABT0Y6S4_9ACTN</name>
<comment type="caution">
    <text evidence="2">The sequence shown here is derived from an EMBL/GenBank/DDBJ whole genome shotgun (WGS) entry which is preliminary data.</text>
</comment>
<reference evidence="2 3" key="1">
    <citation type="submission" date="2022-06" db="EMBL/GenBank/DDBJ databases">
        <title>Actinoplanes abujensis sp. nov., isolated from Nigerian arid soil.</title>
        <authorList>
            <person name="Ding P."/>
        </authorList>
    </citation>
    <scope>NUCLEOTIDE SEQUENCE [LARGE SCALE GENOMIC DNA]</scope>
    <source>
        <strain evidence="3">TRM88002</strain>
    </source>
</reference>
<dbReference type="EMBL" id="JAMQOL010000041">
    <property type="protein sequence ID" value="MCM4081500.1"/>
    <property type="molecule type" value="Genomic_DNA"/>
</dbReference>
<organism evidence="2 3">
    <name type="scientific">Paractinoplanes hotanensis</name>
    <dbReference type="NCBI Taxonomy" id="2906497"/>
    <lineage>
        <taxon>Bacteria</taxon>
        <taxon>Bacillati</taxon>
        <taxon>Actinomycetota</taxon>
        <taxon>Actinomycetes</taxon>
        <taxon>Micromonosporales</taxon>
        <taxon>Micromonosporaceae</taxon>
        <taxon>Paractinoplanes</taxon>
    </lineage>
</organism>
<protein>
    <submittedName>
        <fullName evidence="2">YggT family protein</fullName>
    </submittedName>
</protein>
<evidence type="ECO:0000256" key="1">
    <source>
        <dbReference type="SAM" id="Phobius"/>
    </source>
</evidence>
<keyword evidence="1" id="KW-0472">Membrane</keyword>
<dbReference type="Pfam" id="PF02325">
    <property type="entry name" value="CCB3_YggT"/>
    <property type="match status" value="1"/>
</dbReference>
<evidence type="ECO:0000313" key="3">
    <source>
        <dbReference type="Proteomes" id="UP001523216"/>
    </source>
</evidence>
<gene>
    <name evidence="2" type="ORF">LXN57_28385</name>
</gene>
<feature type="transmembrane region" description="Helical" evidence="1">
    <location>
        <begin position="72"/>
        <end position="93"/>
    </location>
</feature>
<keyword evidence="3" id="KW-1185">Reference proteome</keyword>
<dbReference type="RefSeq" id="WP_221376109.1">
    <property type="nucleotide sequence ID" value="NZ_JAMQOL010000041.1"/>
</dbReference>
<accession>A0ABT0Y6S4</accession>
<proteinExistence type="predicted"/>
<feature type="transmembrane region" description="Helical" evidence="1">
    <location>
        <begin position="6"/>
        <end position="30"/>
    </location>
</feature>
<keyword evidence="1" id="KW-1133">Transmembrane helix</keyword>
<evidence type="ECO:0000313" key="2">
    <source>
        <dbReference type="EMBL" id="MCM4081500.1"/>
    </source>
</evidence>